<dbReference type="PANTHER" id="PTHR30383">
    <property type="entry name" value="THIOESTERASE 1/PROTEASE 1/LYSOPHOSPHOLIPASE L1"/>
    <property type="match status" value="1"/>
</dbReference>
<dbReference type="Proteomes" id="UP000184391">
    <property type="component" value="Unassembled WGS sequence"/>
</dbReference>
<keyword evidence="4" id="KW-1185">Reference proteome</keyword>
<dbReference type="CDD" id="cd01822">
    <property type="entry name" value="Lysophospholipase_L1_like"/>
    <property type="match status" value="1"/>
</dbReference>
<evidence type="ECO:0000313" key="4">
    <source>
        <dbReference type="Proteomes" id="UP000184391"/>
    </source>
</evidence>
<keyword evidence="1" id="KW-0732">Signal</keyword>
<dbReference type="GO" id="GO:0004622">
    <property type="term" value="F:phosphatidylcholine lysophospholipase activity"/>
    <property type="evidence" value="ECO:0007669"/>
    <property type="project" value="TreeGrafter"/>
</dbReference>
<dbReference type="AlphaFoldDB" id="A0A1M7S2W8"/>
<dbReference type="PROSITE" id="PS51257">
    <property type="entry name" value="PROKAR_LIPOPROTEIN"/>
    <property type="match status" value="1"/>
</dbReference>
<dbReference type="EMBL" id="FRDF01000004">
    <property type="protein sequence ID" value="SHN52957.1"/>
    <property type="molecule type" value="Genomic_DNA"/>
</dbReference>
<evidence type="ECO:0000259" key="2">
    <source>
        <dbReference type="Pfam" id="PF13472"/>
    </source>
</evidence>
<reference evidence="4" key="1">
    <citation type="submission" date="2016-12" db="EMBL/GenBank/DDBJ databases">
        <authorList>
            <person name="Varghese N."/>
            <person name="Submissions S."/>
        </authorList>
    </citation>
    <scope>NUCLEOTIDE SEQUENCE [LARGE SCALE GENOMIC DNA]</scope>
    <source>
        <strain evidence="4">DSM 11032</strain>
    </source>
</reference>
<name>A0A1M7S2W8_9SPHN</name>
<accession>A0A1M7S2W8</accession>
<dbReference type="InterPro" id="IPR036514">
    <property type="entry name" value="SGNH_hydro_sf"/>
</dbReference>
<feature type="signal peptide" evidence="1">
    <location>
        <begin position="1"/>
        <end position="22"/>
    </location>
</feature>
<proteinExistence type="predicted"/>
<evidence type="ECO:0000256" key="1">
    <source>
        <dbReference type="SAM" id="SignalP"/>
    </source>
</evidence>
<sequence length="244" mass="26109">MHKRGWSKIGTLGAVLALMTLAACDNPAEDAAVPPASGAALGAGEGPPPIPVMGPERRILAFGDSLFAGYGLDPAQSYPAQLEAALRAKGVNARIANAGVSGDTTAAGLQRLAFTLDAQNEKPDLFILELGGNDLLRGLSPTETKANLDKMIDELKARDIPVLLMGMRAPPNYGPEYQAQFDGLYRELAKSHRVELIPFWLEDIYREPELFQNDKIHPTAEGIDRLVASTIEQVEGALPQPAES</sequence>
<dbReference type="InterPro" id="IPR013830">
    <property type="entry name" value="SGNH_hydro"/>
</dbReference>
<gene>
    <name evidence="3" type="ORF">SAMN02745193_00902</name>
</gene>
<feature type="chain" id="PRO_5009929077" evidence="1">
    <location>
        <begin position="23"/>
        <end position="244"/>
    </location>
</feature>
<organism evidence="3 4">
    <name type="scientific">Erythrobacter sanguineus</name>
    <dbReference type="NCBI Taxonomy" id="198312"/>
    <lineage>
        <taxon>Bacteria</taxon>
        <taxon>Pseudomonadati</taxon>
        <taxon>Pseudomonadota</taxon>
        <taxon>Alphaproteobacteria</taxon>
        <taxon>Sphingomonadales</taxon>
        <taxon>Erythrobacteraceae</taxon>
        <taxon>Erythrobacter/Porphyrobacter group</taxon>
        <taxon>Erythrobacter</taxon>
    </lineage>
</organism>
<dbReference type="RefSeq" id="WP_245790078.1">
    <property type="nucleotide sequence ID" value="NZ_FRDF01000004.1"/>
</dbReference>
<dbReference type="Pfam" id="PF13472">
    <property type="entry name" value="Lipase_GDSL_2"/>
    <property type="match status" value="1"/>
</dbReference>
<dbReference type="SUPFAM" id="SSF52266">
    <property type="entry name" value="SGNH hydrolase"/>
    <property type="match status" value="1"/>
</dbReference>
<protein>
    <submittedName>
        <fullName evidence="3">Acyl-CoA thioesterase-1</fullName>
    </submittedName>
</protein>
<evidence type="ECO:0000313" key="3">
    <source>
        <dbReference type="EMBL" id="SHN52957.1"/>
    </source>
</evidence>
<dbReference type="Gene3D" id="3.40.50.1110">
    <property type="entry name" value="SGNH hydrolase"/>
    <property type="match status" value="1"/>
</dbReference>
<dbReference type="STRING" id="198312.SAMN02745193_00902"/>
<feature type="domain" description="SGNH hydrolase-type esterase" evidence="2">
    <location>
        <begin position="61"/>
        <end position="222"/>
    </location>
</feature>
<dbReference type="PANTHER" id="PTHR30383:SF24">
    <property type="entry name" value="THIOESTERASE 1_PROTEASE 1_LYSOPHOSPHOLIPASE L1"/>
    <property type="match status" value="1"/>
</dbReference>
<dbReference type="InterPro" id="IPR051532">
    <property type="entry name" value="Ester_Hydrolysis_Enzymes"/>
</dbReference>